<dbReference type="AlphaFoldDB" id="A0A151I3T9"/>
<feature type="non-terminal residue" evidence="1">
    <location>
        <position position="1"/>
    </location>
</feature>
<organism evidence="1 2">
    <name type="scientific">Atta colombica</name>
    <dbReference type="NCBI Taxonomy" id="520822"/>
    <lineage>
        <taxon>Eukaryota</taxon>
        <taxon>Metazoa</taxon>
        <taxon>Ecdysozoa</taxon>
        <taxon>Arthropoda</taxon>
        <taxon>Hexapoda</taxon>
        <taxon>Insecta</taxon>
        <taxon>Pterygota</taxon>
        <taxon>Neoptera</taxon>
        <taxon>Endopterygota</taxon>
        <taxon>Hymenoptera</taxon>
        <taxon>Apocrita</taxon>
        <taxon>Aculeata</taxon>
        <taxon>Formicoidea</taxon>
        <taxon>Formicidae</taxon>
        <taxon>Myrmicinae</taxon>
        <taxon>Atta</taxon>
    </lineage>
</organism>
<evidence type="ECO:0000313" key="2">
    <source>
        <dbReference type="Proteomes" id="UP000078540"/>
    </source>
</evidence>
<accession>A0A151I3T9</accession>
<name>A0A151I3T9_9HYME</name>
<dbReference type="EMBL" id="KQ976471">
    <property type="protein sequence ID" value="KYM84028.1"/>
    <property type="molecule type" value="Genomic_DNA"/>
</dbReference>
<evidence type="ECO:0000313" key="1">
    <source>
        <dbReference type="EMBL" id="KYM84028.1"/>
    </source>
</evidence>
<protein>
    <submittedName>
        <fullName evidence="1">Uncharacterized protein</fullName>
    </submittedName>
</protein>
<gene>
    <name evidence="1" type="ORF">ALC53_05584</name>
</gene>
<reference evidence="1 2" key="1">
    <citation type="submission" date="2015-09" db="EMBL/GenBank/DDBJ databases">
        <title>Atta colombica WGS genome.</title>
        <authorList>
            <person name="Nygaard S."/>
            <person name="Hu H."/>
            <person name="Boomsma J."/>
            <person name="Zhang G."/>
        </authorList>
    </citation>
    <scope>NUCLEOTIDE SEQUENCE [LARGE SCALE GENOMIC DNA]</scope>
    <source>
        <strain evidence="1">Treedump-2</strain>
        <tissue evidence="1">Whole body</tissue>
    </source>
</reference>
<dbReference type="Proteomes" id="UP000078540">
    <property type="component" value="Unassembled WGS sequence"/>
</dbReference>
<keyword evidence="2" id="KW-1185">Reference proteome</keyword>
<sequence length="113" mass="12798">IIHPIQKAIRTAYSLRPRRPPFLRVESDGIGVTSSIRPIFMLDRAKARRADCAPGPGVFVLLPPVALNLMCSAVMPKDLHFSATSYKAKNYRSYKGILMSWKTYKEEKEDFAQ</sequence>
<proteinExistence type="predicted"/>